<dbReference type="HOGENOM" id="CLU_004235_0_1_1"/>
<dbReference type="InterPro" id="IPR017907">
    <property type="entry name" value="Znf_RING_CS"/>
</dbReference>
<dbReference type="EC" id="2.3.2.31" evidence="2"/>
<name>D8PV10_SCHCM</name>
<keyword evidence="3" id="KW-0808">Transferase</keyword>
<organism evidence="12">
    <name type="scientific">Schizophyllum commune (strain H4-8 / FGSC 9210)</name>
    <name type="common">Split gill fungus</name>
    <dbReference type="NCBI Taxonomy" id="578458"/>
    <lineage>
        <taxon>Eukaryota</taxon>
        <taxon>Fungi</taxon>
        <taxon>Dikarya</taxon>
        <taxon>Basidiomycota</taxon>
        <taxon>Agaricomycotina</taxon>
        <taxon>Agaricomycetes</taxon>
        <taxon>Agaricomycetidae</taxon>
        <taxon>Agaricales</taxon>
        <taxon>Schizophyllaceae</taxon>
        <taxon>Schizophyllum</taxon>
    </lineage>
</organism>
<feature type="non-terminal residue" evidence="11">
    <location>
        <position position="874"/>
    </location>
</feature>
<dbReference type="OMA" id="AWKAGAC"/>
<sequence length="874" mass="96016">MSLGCSSIARMGGEKRVFLSLSLHSQPACITTYLHRDDRALHAVWHKTPIAVSRGRLPGNSKSDAARSGPPIHKLRSNISADPSSDPPTTKTGEEAGEAAKEARLVLATQDDATHTFTMLIAGSIVTFGAGAIIQSLVAGFDTSIVTMTGIPLDATIASLSKFLANTNIDHRTFYIVSHDKQKRHCKILVDRRSATQLVDAIGQVEMGGCRLSASLVDAGGGDVLSVDYFLNLWWRAPSARYVATYGSPAVAEAKARELNGSMLHGRRVSAHTYKASSDIVIDGLPASVTAKEVAHFAKTLSAIRQHSKSHDTKAALCGIQDTLRAIFGTVEMAMEDVSRPRESSTTKIRLRLDSLDRALQAHNAFNRKKFSWNGNSPIHAFVDEPVQFKLTIPFREYRAQRKQWSELEASHSPAQPGRHDCFLELKGLMWSGTSVDVTISGWQKEAVGRLKVRVENLARGETLVGGIPGLSDRFLDEVELLTNALIIRDRRTRALRGIGEPEALARARSHLQDEAERLASLEITFFLKPNVAPYFLRLGIPALKEELGEGCVRLRGRSSLVVRGGEVARRAVERHMAEAETCRFADRATGSTCPVCYMEPVSPFRLGCGHEYCAACAKLLLSSATDNKTFPLLCVGDNATCGVPIPIPTIRKFLTDEGMNRLFDAAFAAHVERNPDKVKYCRTAGCEQVYAVTAEQQFAPCPSCFAGVCTACNEDAHTDRTCDEVRRAKDEERLNNKLCTDQNYKRCPNCNILVEKTAGCNHMSCRCGTHFCWLCMQAFPSGKETYDHMSQVHGGFYAGPVPAEMVEFVPVQGRDAERLRVWLRNEAVRQVEGPNGIPVYLIPDEVIEQAREEMAQENNAQEGQGGNRNCTVM</sequence>
<dbReference type="Pfam" id="PF22191">
    <property type="entry name" value="IBR_1"/>
    <property type="match status" value="1"/>
</dbReference>
<accession>D8PV10</accession>
<comment type="catalytic activity">
    <reaction evidence="1">
        <text>[E2 ubiquitin-conjugating enzyme]-S-ubiquitinyl-L-cysteine + [acceptor protein]-L-lysine = [E2 ubiquitin-conjugating enzyme]-L-cysteine + [acceptor protein]-N(6)-ubiquitinyl-L-lysine.</text>
        <dbReference type="EC" id="2.3.2.31"/>
    </reaction>
</comment>
<evidence type="ECO:0000256" key="6">
    <source>
        <dbReference type="ARBA" id="ARBA00022771"/>
    </source>
</evidence>
<evidence type="ECO:0000313" key="11">
    <source>
        <dbReference type="EMBL" id="EFJ00791.1"/>
    </source>
</evidence>
<dbReference type="PROSITE" id="PS51873">
    <property type="entry name" value="TRIAD"/>
    <property type="match status" value="1"/>
</dbReference>
<dbReference type="Proteomes" id="UP000007431">
    <property type="component" value="Unassembled WGS sequence"/>
</dbReference>
<dbReference type="VEuPathDB" id="FungiDB:SCHCODRAFT_02608177"/>
<dbReference type="CDD" id="cd20335">
    <property type="entry name" value="BRcat_RBR"/>
    <property type="match status" value="1"/>
</dbReference>
<dbReference type="GeneID" id="9587343"/>
<evidence type="ECO:0000256" key="2">
    <source>
        <dbReference type="ARBA" id="ARBA00012251"/>
    </source>
</evidence>
<dbReference type="CDD" id="cd16449">
    <property type="entry name" value="RING-HC"/>
    <property type="match status" value="1"/>
</dbReference>
<evidence type="ECO:0000256" key="4">
    <source>
        <dbReference type="ARBA" id="ARBA00022723"/>
    </source>
</evidence>
<keyword evidence="12" id="KW-1185">Reference proteome</keyword>
<dbReference type="AlphaFoldDB" id="D8PV10"/>
<evidence type="ECO:0000256" key="9">
    <source>
        <dbReference type="SAM" id="MobiDB-lite"/>
    </source>
</evidence>
<dbReference type="KEGG" id="scm:SCHCO_02608177"/>
<keyword evidence="6" id="KW-0863">Zinc-finger</keyword>
<proteinExistence type="predicted"/>
<dbReference type="SMART" id="SM00184">
    <property type="entry name" value="RING"/>
    <property type="match status" value="1"/>
</dbReference>
<dbReference type="InterPro" id="IPR013083">
    <property type="entry name" value="Znf_RING/FYVE/PHD"/>
</dbReference>
<dbReference type="CDD" id="cd22585">
    <property type="entry name" value="Rcat_RBR_DEAH12-like"/>
    <property type="match status" value="1"/>
</dbReference>
<evidence type="ECO:0000256" key="8">
    <source>
        <dbReference type="ARBA" id="ARBA00022833"/>
    </source>
</evidence>
<reference evidence="11 12" key="1">
    <citation type="journal article" date="2010" name="Nat. Biotechnol.">
        <title>Genome sequence of the model mushroom Schizophyllum commune.</title>
        <authorList>
            <person name="Ohm R.A."/>
            <person name="de Jong J.F."/>
            <person name="Lugones L.G."/>
            <person name="Aerts A."/>
            <person name="Kothe E."/>
            <person name="Stajich J.E."/>
            <person name="de Vries R.P."/>
            <person name="Record E."/>
            <person name="Levasseur A."/>
            <person name="Baker S.E."/>
            <person name="Bartholomew K.A."/>
            <person name="Coutinho P.M."/>
            <person name="Erdmann S."/>
            <person name="Fowler T.J."/>
            <person name="Gathman A.C."/>
            <person name="Lombard V."/>
            <person name="Henrissat B."/>
            <person name="Knabe N."/>
            <person name="Kuees U."/>
            <person name="Lilly W.W."/>
            <person name="Lindquist E."/>
            <person name="Lucas S."/>
            <person name="Magnuson J.K."/>
            <person name="Piumi F."/>
            <person name="Raudaskoski M."/>
            <person name="Salamov A."/>
            <person name="Schmutz J."/>
            <person name="Schwarze F.W.M.R."/>
            <person name="vanKuyk P.A."/>
            <person name="Horton J.S."/>
            <person name="Grigoriev I.V."/>
            <person name="Woesten H.A.B."/>
        </authorList>
    </citation>
    <scope>NUCLEOTIDE SEQUENCE [LARGE SCALE GENOMIC DNA]</scope>
    <source>
        <strain evidence="12">H4-8 / FGSC 9210</strain>
    </source>
</reference>
<dbReference type="InterPro" id="IPR031127">
    <property type="entry name" value="E3_UB_ligase_RBR"/>
</dbReference>
<evidence type="ECO:0000313" key="12">
    <source>
        <dbReference type="Proteomes" id="UP000007431"/>
    </source>
</evidence>
<dbReference type="EMBL" id="GL377303">
    <property type="protein sequence ID" value="EFJ00791.1"/>
    <property type="molecule type" value="Genomic_DNA"/>
</dbReference>
<dbReference type="OrthoDB" id="1431934at2759"/>
<evidence type="ECO:0000256" key="7">
    <source>
        <dbReference type="ARBA" id="ARBA00022786"/>
    </source>
</evidence>
<evidence type="ECO:0000256" key="1">
    <source>
        <dbReference type="ARBA" id="ARBA00001798"/>
    </source>
</evidence>
<dbReference type="InParanoid" id="D8PV10"/>
<dbReference type="Pfam" id="PF01485">
    <property type="entry name" value="IBR"/>
    <property type="match status" value="1"/>
</dbReference>
<dbReference type="InterPro" id="IPR002867">
    <property type="entry name" value="IBR_dom"/>
</dbReference>
<dbReference type="STRING" id="578458.D8PV10"/>
<evidence type="ECO:0000256" key="5">
    <source>
        <dbReference type="ARBA" id="ARBA00022737"/>
    </source>
</evidence>
<keyword evidence="5" id="KW-0677">Repeat</keyword>
<evidence type="ECO:0000259" key="10">
    <source>
        <dbReference type="PROSITE" id="PS51873"/>
    </source>
</evidence>
<keyword evidence="4" id="KW-0479">Metal-binding</keyword>
<dbReference type="PROSITE" id="PS00028">
    <property type="entry name" value="ZINC_FINGER_C2H2_1"/>
    <property type="match status" value="1"/>
</dbReference>
<gene>
    <name evidence="11" type="ORF">SCHCODRAFT_105040</name>
</gene>
<dbReference type="GO" id="GO:0008270">
    <property type="term" value="F:zinc ion binding"/>
    <property type="evidence" value="ECO:0007669"/>
    <property type="project" value="UniProtKB-KW"/>
</dbReference>
<dbReference type="PANTHER" id="PTHR11685">
    <property type="entry name" value="RBR FAMILY RING FINGER AND IBR DOMAIN-CONTAINING"/>
    <property type="match status" value="1"/>
</dbReference>
<keyword evidence="7" id="KW-0833">Ubl conjugation pathway</keyword>
<evidence type="ECO:0000256" key="3">
    <source>
        <dbReference type="ARBA" id="ARBA00022679"/>
    </source>
</evidence>
<dbReference type="SUPFAM" id="SSF57850">
    <property type="entry name" value="RING/U-box"/>
    <property type="match status" value="2"/>
</dbReference>
<dbReference type="eggNOG" id="KOG1812">
    <property type="taxonomic scope" value="Eukaryota"/>
</dbReference>
<dbReference type="InterPro" id="IPR044066">
    <property type="entry name" value="TRIAD_supradom"/>
</dbReference>
<dbReference type="Gene3D" id="1.20.120.1750">
    <property type="match status" value="1"/>
</dbReference>
<keyword evidence="8" id="KW-0862">Zinc</keyword>
<dbReference type="GO" id="GO:0016567">
    <property type="term" value="P:protein ubiquitination"/>
    <property type="evidence" value="ECO:0007669"/>
    <property type="project" value="InterPro"/>
</dbReference>
<dbReference type="InterPro" id="IPR013087">
    <property type="entry name" value="Znf_C2H2_type"/>
</dbReference>
<dbReference type="GO" id="GO:0061630">
    <property type="term" value="F:ubiquitin protein ligase activity"/>
    <property type="evidence" value="ECO:0007669"/>
    <property type="project" value="UniProtKB-EC"/>
</dbReference>
<dbReference type="PROSITE" id="PS00518">
    <property type="entry name" value="ZF_RING_1"/>
    <property type="match status" value="1"/>
</dbReference>
<dbReference type="Gene3D" id="3.30.40.10">
    <property type="entry name" value="Zinc/RING finger domain, C3HC4 (zinc finger)"/>
    <property type="match status" value="1"/>
</dbReference>
<dbReference type="SMART" id="SM00647">
    <property type="entry name" value="IBR"/>
    <property type="match status" value="2"/>
</dbReference>
<protein>
    <recommendedName>
        <fullName evidence="2">RBR-type E3 ubiquitin transferase</fullName>
        <ecNumber evidence="2">2.3.2.31</ecNumber>
    </recommendedName>
</protein>
<feature type="domain" description="RING-type" evidence="10">
    <location>
        <begin position="590"/>
        <end position="802"/>
    </location>
</feature>
<dbReference type="InterPro" id="IPR001841">
    <property type="entry name" value="Znf_RING"/>
</dbReference>
<feature type="region of interest" description="Disordered" evidence="9">
    <location>
        <begin position="55"/>
        <end position="99"/>
    </location>
</feature>